<dbReference type="EMBL" id="LAZR01056996">
    <property type="protein sequence ID" value="KKK72972.1"/>
    <property type="molecule type" value="Genomic_DNA"/>
</dbReference>
<dbReference type="AlphaFoldDB" id="A0A0F8XV52"/>
<accession>A0A0F8XV52</accession>
<protein>
    <submittedName>
        <fullName evidence="1">Uncharacterized protein</fullName>
    </submittedName>
</protein>
<sequence>MNHLFKVLMNLEVEAYKFKDPLIAFIYVLIQKQGSSIVYEAIDQAVAMIQAGSETKNVWLGGLAHFYAWALGEGSNPDLPEDSLPHQPLPGLPKLTVLDYSKNI</sequence>
<proteinExistence type="predicted"/>
<comment type="caution">
    <text evidence="1">The sequence shown here is derived from an EMBL/GenBank/DDBJ whole genome shotgun (WGS) entry which is preliminary data.</text>
</comment>
<reference evidence="1" key="1">
    <citation type="journal article" date="2015" name="Nature">
        <title>Complex archaea that bridge the gap between prokaryotes and eukaryotes.</title>
        <authorList>
            <person name="Spang A."/>
            <person name="Saw J.H."/>
            <person name="Jorgensen S.L."/>
            <person name="Zaremba-Niedzwiedzka K."/>
            <person name="Martijn J."/>
            <person name="Lind A.E."/>
            <person name="van Eijk R."/>
            <person name="Schleper C."/>
            <person name="Guy L."/>
            <person name="Ettema T.J."/>
        </authorList>
    </citation>
    <scope>NUCLEOTIDE SEQUENCE</scope>
</reference>
<gene>
    <name evidence="1" type="ORF">LCGC14_2898530</name>
</gene>
<name>A0A0F8XV52_9ZZZZ</name>
<organism evidence="1">
    <name type="scientific">marine sediment metagenome</name>
    <dbReference type="NCBI Taxonomy" id="412755"/>
    <lineage>
        <taxon>unclassified sequences</taxon>
        <taxon>metagenomes</taxon>
        <taxon>ecological metagenomes</taxon>
    </lineage>
</organism>
<evidence type="ECO:0000313" key="1">
    <source>
        <dbReference type="EMBL" id="KKK72972.1"/>
    </source>
</evidence>